<organism evidence="2 3">
    <name type="scientific">Opitutus terrae (strain DSM 11246 / JCM 15787 / PB90-1)</name>
    <dbReference type="NCBI Taxonomy" id="452637"/>
    <lineage>
        <taxon>Bacteria</taxon>
        <taxon>Pseudomonadati</taxon>
        <taxon>Verrucomicrobiota</taxon>
        <taxon>Opitutia</taxon>
        <taxon>Opitutales</taxon>
        <taxon>Opitutaceae</taxon>
        <taxon>Opitutus</taxon>
    </lineage>
</organism>
<dbReference type="STRING" id="452637.Oter_2210"/>
<name>B1ZPP0_OPITP</name>
<dbReference type="KEGG" id="ote:Oter_2210"/>
<keyword evidence="1" id="KW-0732">Signal</keyword>
<dbReference type="Proteomes" id="UP000007013">
    <property type="component" value="Chromosome"/>
</dbReference>
<accession>B1ZPP0</accession>
<dbReference type="AlphaFoldDB" id="B1ZPP0"/>
<keyword evidence="3" id="KW-1185">Reference proteome</keyword>
<evidence type="ECO:0000313" key="2">
    <source>
        <dbReference type="EMBL" id="ACB75493.1"/>
    </source>
</evidence>
<feature type="chain" id="PRO_5002772569" evidence="1">
    <location>
        <begin position="22"/>
        <end position="532"/>
    </location>
</feature>
<evidence type="ECO:0000256" key="1">
    <source>
        <dbReference type="SAM" id="SignalP"/>
    </source>
</evidence>
<protein>
    <submittedName>
        <fullName evidence="2">Uncharacterized protein</fullName>
    </submittedName>
</protein>
<reference evidence="2 3" key="1">
    <citation type="journal article" date="2011" name="J. Bacteriol.">
        <title>Genome sequence of the verrucomicrobium Opitutus terrae PB90-1, an abundant inhabitant of rice paddy soil ecosystems.</title>
        <authorList>
            <person name="van Passel M.W."/>
            <person name="Kant R."/>
            <person name="Palva A."/>
            <person name="Copeland A."/>
            <person name="Lucas S."/>
            <person name="Lapidus A."/>
            <person name="Glavina del Rio T."/>
            <person name="Pitluck S."/>
            <person name="Goltsman E."/>
            <person name="Clum A."/>
            <person name="Sun H."/>
            <person name="Schmutz J."/>
            <person name="Larimer F.W."/>
            <person name="Land M.L."/>
            <person name="Hauser L."/>
            <person name="Kyrpides N."/>
            <person name="Mikhailova N."/>
            <person name="Richardson P.P."/>
            <person name="Janssen P.H."/>
            <person name="de Vos W.M."/>
            <person name="Smidt H."/>
        </authorList>
    </citation>
    <scope>NUCLEOTIDE SEQUENCE [LARGE SCALE GENOMIC DNA]</scope>
    <source>
        <strain evidence="3">DSM 11246 / JCM 15787 / PB90-1</strain>
    </source>
</reference>
<dbReference type="HOGENOM" id="CLU_482239_0_0_0"/>
<evidence type="ECO:0000313" key="3">
    <source>
        <dbReference type="Proteomes" id="UP000007013"/>
    </source>
</evidence>
<feature type="signal peptide" evidence="1">
    <location>
        <begin position="1"/>
        <end position="21"/>
    </location>
</feature>
<dbReference type="eggNOG" id="COG2133">
    <property type="taxonomic scope" value="Bacteria"/>
</dbReference>
<proteinExistence type="predicted"/>
<gene>
    <name evidence="2" type="ordered locus">Oter_2210</name>
</gene>
<sequence length="532" mass="58280">MASALLAAVLICGAACTATRAAERGGGQIHARIVDDATGATVAARVALTDGSGKAVEVAGEHPHVDCLNKRWCYVGGEFTAVLPSGDVMLEIRRGIETRPFVATLRANSRGPAPEKTFRLQRWFDRRKAGFVAGDIHAHLPVPAEARFHMEVEDLDTQVLLHMADSVSELPTNALFTGKLDEHSTPEQQIFVGQEVREWHMGHLTLLGLKELVPGYPDMGGGLEYWRSVPHLDLTPAARATRAQGGMIAWSHLCSLPGAESPVLAALGLLDAIELVTWNDPTTLPNHLAPWQESGFSQAEFPVMRALDLYYTLLNAGFRLPVAAGTDKFFEDIPLGSNRTYAHTGSVTGFDAWLAAIKAGRSFVTNGPILEFEVDNHRSGDVIEFNGSRQVRVRAKARSILPFAMIEIIHNGRSVAHRTVYGLEPVDGLYTMEVDTAVRIDESSWLAARVAEHPDIRRPILPRGLSVFAHTSPIYFLDHGKPVREGASIAYLQKYVRGLLHWLDGQPDFLRASDRAAAREAAEQALAYYERL</sequence>
<dbReference type="EMBL" id="CP001032">
    <property type="protein sequence ID" value="ACB75493.1"/>
    <property type="molecule type" value="Genomic_DNA"/>
</dbReference>
<dbReference type="NCBIfam" id="NF038032">
    <property type="entry name" value="CehA_McbA_metalo"/>
    <property type="match status" value="1"/>
</dbReference>